<dbReference type="EC" id="2.3.1.-" evidence="3"/>
<reference evidence="3" key="1">
    <citation type="submission" date="2021-03" db="EMBL/GenBank/DDBJ databases">
        <title>Whole genome sequence of Streptomyces bomunensis MMS17-BM035.</title>
        <authorList>
            <person name="Lee J.H."/>
        </authorList>
    </citation>
    <scope>NUCLEOTIDE SEQUENCE</scope>
    <source>
        <strain evidence="3">MMS17-BM035</strain>
    </source>
</reference>
<dbReference type="RefSeq" id="WP_209345915.1">
    <property type="nucleotide sequence ID" value="NZ_JAGIQL010000287.1"/>
</dbReference>
<dbReference type="Proteomes" id="UP000670475">
    <property type="component" value="Unassembled WGS sequence"/>
</dbReference>
<keyword evidence="3" id="KW-0808">Transferase</keyword>
<evidence type="ECO:0000256" key="1">
    <source>
        <dbReference type="SAM" id="MobiDB-lite"/>
    </source>
</evidence>
<feature type="compositionally biased region" description="Basic and acidic residues" evidence="1">
    <location>
        <begin position="23"/>
        <end position="33"/>
    </location>
</feature>
<evidence type="ECO:0000259" key="2">
    <source>
        <dbReference type="Pfam" id="PF13480"/>
    </source>
</evidence>
<dbReference type="GO" id="GO:0016746">
    <property type="term" value="F:acyltransferase activity"/>
    <property type="evidence" value="ECO:0007669"/>
    <property type="project" value="UniProtKB-KW"/>
</dbReference>
<comment type="caution">
    <text evidence="3">The sequence shown here is derived from an EMBL/GenBank/DDBJ whole genome shotgun (WGS) entry which is preliminary data.</text>
</comment>
<evidence type="ECO:0000313" key="4">
    <source>
        <dbReference type="Proteomes" id="UP000670475"/>
    </source>
</evidence>
<dbReference type="InterPro" id="IPR038740">
    <property type="entry name" value="BioF2-like_GNAT_dom"/>
</dbReference>
<dbReference type="SUPFAM" id="SSF55729">
    <property type="entry name" value="Acyl-CoA N-acyltransferases (Nat)"/>
    <property type="match status" value="1"/>
</dbReference>
<evidence type="ECO:0000313" key="3">
    <source>
        <dbReference type="EMBL" id="MBP0462073.1"/>
    </source>
</evidence>
<sequence>MTAQPTARPDTGALPAHATGPESAHETAREPVRETGPAPGPETEPEPGNSTAREPLRETAPAPGHDQGALTTHVYRDPAEFAALAGEWDALFARCRTATPFQSHAWLHSWWHSYGTPGRLRIAAVRGGDGRLLAVAPLALAYRPFPVLVPLGGAITDFCDVLLDDAWAGPAGAALTDVLRALARTAVIDLREVRPGAAAEEVFAHWQGPRRQLTDSLCLELPGMPVTGLIGRLPSQTGQRLRAKLRKIDKLAIETRAVPAAEVPAAVGRLIELHRRQWAGRGVNPEHLSARFGAHLARSVGAMTASGQARMTEFSLDGEVVASDLTLLSPRLTGGYLYGVSPVLRQRKVDVSALLLRHSAGHFGPDSPPGAALSMLRGTEAYKSHWRPEAVRNKRLLLARPALLPALLVLLARASARRTAARWVKRWRARGTAPAGAASPRA</sequence>
<gene>
    <name evidence="3" type="ORF">JFN87_32200</name>
</gene>
<keyword evidence="4" id="KW-1185">Reference proteome</keyword>
<feature type="non-terminal residue" evidence="3">
    <location>
        <position position="442"/>
    </location>
</feature>
<dbReference type="EMBL" id="JAGIQL010000287">
    <property type="protein sequence ID" value="MBP0462073.1"/>
    <property type="molecule type" value="Genomic_DNA"/>
</dbReference>
<dbReference type="AlphaFoldDB" id="A0A940MJS0"/>
<feature type="region of interest" description="Disordered" evidence="1">
    <location>
        <begin position="1"/>
        <end position="70"/>
    </location>
</feature>
<dbReference type="Pfam" id="PF13480">
    <property type="entry name" value="Acetyltransf_6"/>
    <property type="match status" value="1"/>
</dbReference>
<protein>
    <submittedName>
        <fullName evidence="3">GNAT family N-acetyltransferase</fullName>
        <ecNumber evidence="3">2.3.1.-</ecNumber>
    </submittedName>
</protein>
<organism evidence="3 4">
    <name type="scientific">Streptomyces montanisoli</name>
    <dbReference type="NCBI Taxonomy" id="2798581"/>
    <lineage>
        <taxon>Bacteria</taxon>
        <taxon>Bacillati</taxon>
        <taxon>Actinomycetota</taxon>
        <taxon>Actinomycetes</taxon>
        <taxon>Kitasatosporales</taxon>
        <taxon>Streptomycetaceae</taxon>
        <taxon>Streptomyces</taxon>
    </lineage>
</organism>
<dbReference type="InterPro" id="IPR016181">
    <property type="entry name" value="Acyl_CoA_acyltransferase"/>
</dbReference>
<proteinExistence type="predicted"/>
<name>A0A940MJS0_9ACTN</name>
<keyword evidence="3" id="KW-0012">Acyltransferase</keyword>
<feature type="domain" description="BioF2-like acetyltransferase" evidence="2">
    <location>
        <begin position="239"/>
        <end position="384"/>
    </location>
</feature>
<accession>A0A940MJS0</accession>